<dbReference type="STRING" id="452637.Oter_2978"/>
<name>B1ZYT6_OPITP</name>
<protein>
    <recommendedName>
        <fullName evidence="6">Peptidase S9 prolyl oligopeptidase catalytic domain-containing protein</fullName>
    </recommendedName>
</protein>
<keyword evidence="1 3" id="KW-0732">Signal</keyword>
<sequence length="777" mass="83207">MILRSLRHLVPSLVCAALLGMPALAATPASPDLATAAASADAALTRADLADYRGWIRFLRYEAEFAVTRHGANSESAQTKIARLADWVQRITANPQLLGTLRGVQEWAYESPADGSGQPFKIAIPTDYDPQKPAQLSVYMHGYSGNHLEHSTGMTSRAGIFDIAVLGRSRAGGYRALSEADVLHVIDYVQTHWSIDPNRIHLNGGSMGGGGTYRLGSRYPHRWASGRPTCGYASFVPTANLLTFPIYATHSADDPVVSVLHQRGPLARLRELGGQAILDETNGLGHAAWDFADGNARGETWVRQQVRPDSRTIRHLDYTALDGDAMRSWWGEIVEWGNAPKPARFVLSAGSANTLYATLTNIARFRLRLAESPFERAQPLQVSVNGGIVATHPAPLPETVTLVRGDSGWGFETAAPSLPYRLHTPGSASLLYNGEPLLIVYGTRGTDAERTAMRTAADAASKSPNPIWLDDSGELGADNVPHPHNTYGRLNTKPDTSVTDADIARCHLVLIGTAAQNAVVERLAPKLPVRFAGGAIACSDGVNFRGEHYALGLVHYNPLAPQRLVFWVASNDPAAYAAGSVITRMIGGGPGLAVAPSAIDLVVAELTHSTLVAARSFDARWSWQRDRETSPVIPESLKSVGQLFPAIAQAVRRTAGADFGLAYRPPAPNEPAVVPGVTRLSDVAAGSFYMPIGAFTLTGTELAQLAEKLATPNAPLVLHGADADALKRLDPTIGYRVAFPVELAGPLAGFARLAPASYEHTDLLVGDAIERFLLTNY</sequence>
<dbReference type="PANTHER" id="PTHR43037">
    <property type="entry name" value="UNNAMED PRODUCT-RELATED"/>
    <property type="match status" value="1"/>
</dbReference>
<dbReference type="InterPro" id="IPR029058">
    <property type="entry name" value="AB_hydrolase_fold"/>
</dbReference>
<gene>
    <name evidence="4" type="ordered locus">Oter_2978</name>
</gene>
<proteinExistence type="predicted"/>
<dbReference type="eggNOG" id="COG4099">
    <property type="taxonomic scope" value="Bacteria"/>
</dbReference>
<reference evidence="4 5" key="1">
    <citation type="journal article" date="2011" name="J. Bacteriol.">
        <title>Genome sequence of the verrucomicrobium Opitutus terrae PB90-1, an abundant inhabitant of rice paddy soil ecosystems.</title>
        <authorList>
            <person name="van Passel M.W."/>
            <person name="Kant R."/>
            <person name="Palva A."/>
            <person name="Copeland A."/>
            <person name="Lucas S."/>
            <person name="Lapidus A."/>
            <person name="Glavina del Rio T."/>
            <person name="Pitluck S."/>
            <person name="Goltsman E."/>
            <person name="Clum A."/>
            <person name="Sun H."/>
            <person name="Schmutz J."/>
            <person name="Larimer F.W."/>
            <person name="Land M.L."/>
            <person name="Hauser L."/>
            <person name="Kyrpides N."/>
            <person name="Mikhailova N."/>
            <person name="Richardson P.P."/>
            <person name="Janssen P.H."/>
            <person name="de Vos W.M."/>
            <person name="Smidt H."/>
        </authorList>
    </citation>
    <scope>NUCLEOTIDE SEQUENCE [LARGE SCALE GENOMIC DNA]</scope>
    <source>
        <strain evidence="5">DSM 11246 / JCM 15787 / PB90-1</strain>
    </source>
</reference>
<evidence type="ECO:0000256" key="1">
    <source>
        <dbReference type="ARBA" id="ARBA00022729"/>
    </source>
</evidence>
<dbReference type="GO" id="GO:0016787">
    <property type="term" value="F:hydrolase activity"/>
    <property type="evidence" value="ECO:0007669"/>
    <property type="project" value="UniProtKB-KW"/>
</dbReference>
<dbReference type="EMBL" id="CP001032">
    <property type="protein sequence ID" value="ACB76259.1"/>
    <property type="molecule type" value="Genomic_DNA"/>
</dbReference>
<dbReference type="HOGENOM" id="CLU_354851_0_0_0"/>
<feature type="signal peptide" evidence="3">
    <location>
        <begin position="1"/>
        <end position="25"/>
    </location>
</feature>
<evidence type="ECO:0008006" key="6">
    <source>
        <dbReference type="Google" id="ProtNLM"/>
    </source>
</evidence>
<dbReference type="PANTHER" id="PTHR43037:SF5">
    <property type="entry name" value="FERULOYL ESTERASE"/>
    <property type="match status" value="1"/>
</dbReference>
<evidence type="ECO:0000313" key="4">
    <source>
        <dbReference type="EMBL" id="ACB76259.1"/>
    </source>
</evidence>
<dbReference type="Gene3D" id="3.40.50.1820">
    <property type="entry name" value="alpha/beta hydrolase"/>
    <property type="match status" value="1"/>
</dbReference>
<accession>B1ZYT6</accession>
<dbReference type="AlphaFoldDB" id="B1ZYT6"/>
<feature type="chain" id="PRO_5002775046" description="Peptidase S9 prolyl oligopeptidase catalytic domain-containing protein" evidence="3">
    <location>
        <begin position="26"/>
        <end position="777"/>
    </location>
</feature>
<evidence type="ECO:0000256" key="2">
    <source>
        <dbReference type="ARBA" id="ARBA00022801"/>
    </source>
</evidence>
<keyword evidence="2" id="KW-0378">Hydrolase</keyword>
<keyword evidence="5" id="KW-1185">Reference proteome</keyword>
<evidence type="ECO:0000313" key="5">
    <source>
        <dbReference type="Proteomes" id="UP000007013"/>
    </source>
</evidence>
<evidence type="ECO:0000256" key="3">
    <source>
        <dbReference type="SAM" id="SignalP"/>
    </source>
</evidence>
<dbReference type="InterPro" id="IPR050955">
    <property type="entry name" value="Plant_Biomass_Hydrol_Est"/>
</dbReference>
<dbReference type="KEGG" id="ote:Oter_2978"/>
<dbReference type="OrthoDB" id="9764953at2"/>
<organism evidence="4 5">
    <name type="scientific">Opitutus terrae (strain DSM 11246 / JCM 15787 / PB90-1)</name>
    <dbReference type="NCBI Taxonomy" id="452637"/>
    <lineage>
        <taxon>Bacteria</taxon>
        <taxon>Pseudomonadati</taxon>
        <taxon>Verrucomicrobiota</taxon>
        <taxon>Opitutia</taxon>
        <taxon>Opitutales</taxon>
        <taxon>Opitutaceae</taxon>
        <taxon>Opitutus</taxon>
    </lineage>
</organism>
<dbReference type="Proteomes" id="UP000007013">
    <property type="component" value="Chromosome"/>
</dbReference>
<dbReference type="SUPFAM" id="SSF53474">
    <property type="entry name" value="alpha/beta-Hydrolases"/>
    <property type="match status" value="1"/>
</dbReference>
<dbReference type="RefSeq" id="WP_012375794.1">
    <property type="nucleotide sequence ID" value="NC_010571.1"/>
</dbReference>